<dbReference type="InterPro" id="IPR049304">
    <property type="entry name" value="Gly_rich_dom"/>
</dbReference>
<dbReference type="EMBL" id="BRVP01000011">
    <property type="protein sequence ID" value="GLB52808.1"/>
    <property type="molecule type" value="Genomic_DNA"/>
</dbReference>
<comment type="caution">
    <text evidence="5">The sequence shown here is derived from an EMBL/GenBank/DDBJ whole genome shotgun (WGS) entry which is preliminary data.</text>
</comment>
<evidence type="ECO:0000256" key="1">
    <source>
        <dbReference type="SAM" id="SignalP"/>
    </source>
</evidence>
<dbReference type="Pfam" id="PF20009">
    <property type="entry name" value="GEVED"/>
    <property type="match status" value="2"/>
</dbReference>
<protein>
    <recommendedName>
        <fullName evidence="7">Ig-like domain-containing protein</fullName>
    </recommendedName>
</protein>
<feature type="domain" description="GEVED" evidence="3">
    <location>
        <begin position="288"/>
        <end position="365"/>
    </location>
</feature>
<evidence type="ECO:0000313" key="6">
    <source>
        <dbReference type="Proteomes" id="UP001143545"/>
    </source>
</evidence>
<evidence type="ECO:0000313" key="5">
    <source>
        <dbReference type="EMBL" id="GLB52808.1"/>
    </source>
</evidence>
<evidence type="ECO:0000259" key="2">
    <source>
        <dbReference type="Pfam" id="PF19081"/>
    </source>
</evidence>
<name>A0A9W6EWD9_9FLAO</name>
<dbReference type="Proteomes" id="UP001143545">
    <property type="component" value="Unassembled WGS sequence"/>
</dbReference>
<dbReference type="RefSeq" id="WP_281754328.1">
    <property type="nucleotide sequence ID" value="NZ_BRVP01000011.1"/>
</dbReference>
<keyword evidence="6" id="KW-1185">Reference proteome</keyword>
<feature type="domain" description="GEVED" evidence="3">
    <location>
        <begin position="552"/>
        <end position="622"/>
    </location>
</feature>
<keyword evidence="1" id="KW-0732">Signal</keyword>
<proteinExistence type="predicted"/>
<dbReference type="InterPro" id="IPR044023">
    <property type="entry name" value="Ig_7"/>
</dbReference>
<dbReference type="Gene3D" id="2.60.120.260">
    <property type="entry name" value="Galactose-binding domain-like"/>
    <property type="match status" value="1"/>
</dbReference>
<dbReference type="Gene3D" id="2.60.40.10">
    <property type="entry name" value="Immunoglobulins"/>
    <property type="match status" value="1"/>
</dbReference>
<gene>
    <name evidence="5" type="ORF">NBRC110019_18480</name>
</gene>
<reference evidence="5" key="1">
    <citation type="submission" date="2022-07" db="EMBL/GenBank/DDBJ databases">
        <title>Taxonomy of Novel Oxalotrophic and Methylotrophic Bacteria.</title>
        <authorList>
            <person name="Sahin N."/>
            <person name="Tani A."/>
        </authorList>
    </citation>
    <scope>NUCLEOTIDE SEQUENCE</scope>
    <source>
        <strain evidence="5">AM327</strain>
    </source>
</reference>
<feature type="domain" description="Ig-like" evidence="2">
    <location>
        <begin position="636"/>
        <end position="713"/>
    </location>
</feature>
<accession>A0A9W6EWD9</accession>
<evidence type="ECO:0008006" key="7">
    <source>
        <dbReference type="Google" id="ProtNLM"/>
    </source>
</evidence>
<feature type="chain" id="PRO_5040858461" description="Ig-like domain-containing protein" evidence="1">
    <location>
        <begin position="25"/>
        <end position="1569"/>
    </location>
</feature>
<dbReference type="InterPro" id="IPR045474">
    <property type="entry name" value="GEVED"/>
</dbReference>
<evidence type="ECO:0000259" key="3">
    <source>
        <dbReference type="Pfam" id="PF20009"/>
    </source>
</evidence>
<feature type="domain" description="Glycine-rich" evidence="4">
    <location>
        <begin position="32"/>
        <end position="218"/>
    </location>
</feature>
<evidence type="ECO:0000259" key="4">
    <source>
        <dbReference type="Pfam" id="PF21722"/>
    </source>
</evidence>
<feature type="signal peptide" evidence="1">
    <location>
        <begin position="1"/>
        <end position="24"/>
    </location>
</feature>
<dbReference type="Pfam" id="PF19081">
    <property type="entry name" value="Ig_7"/>
    <property type="match status" value="1"/>
</dbReference>
<organism evidence="5 6">
    <name type="scientific">Neptunitalea chrysea</name>
    <dbReference type="NCBI Taxonomy" id="1647581"/>
    <lineage>
        <taxon>Bacteria</taxon>
        <taxon>Pseudomonadati</taxon>
        <taxon>Bacteroidota</taxon>
        <taxon>Flavobacteriia</taxon>
        <taxon>Flavobacteriales</taxon>
        <taxon>Flavobacteriaceae</taxon>
        <taxon>Neptunitalea</taxon>
    </lineage>
</organism>
<sequence length="1569" mass="168287">MIPYSKLLRLCFLASLFITTISFSQTSTEITSTGSGTFEIPCGVTSITIEAWGAGGAGGGSNNNNAGGGAGGGSGAYAKGTYSVTAGQIISYYVGSGGTGNYNQNGSDGEATTISTFSITAGGGYGGQKNQSGSAGSGGIASGGNVSNTNGYTGSQGTSSTGGNGANAPYGGYGGNGNYNDDGDNGSSPGGGGGGGEGYYNYSQSGGNGGNGQITFTYASAAASSYCTPSFDHARAITNVTFASINNNSSSGWNIDEYESFCDEASVTSGQSYSISVTSGANENSNYYVTVYIDWDQDSSFEESERYNIGHVWYSGTVNGTISVPSSASSGTTYMRVILKEDSYIGNACGNYHNKDGQTEDYIVNISSLPCTTPTAQPTNLSLNTSDSTVDGSFTASSSADSYLVMYSTSSMAPTLQNTTTYNEGGTYNGYTVVSNDNDTSFTTATLSTNQTYYFYVYSYNQGCVGGPLYLTNNPLIGDSTTSVSYCTPTTNNTSSDYISQINFIGTLNDTSNSSTYSASGYEDYTSLTAQSIQAQGESINIFVELSGLTAVYAWVDWNLDGDFNDSGENVYSTGGTSIYSTTFGFVVPSSATPGDYTFRIRTANNNSCNNSNSGETEDYTFSVITNCEATITSITEGENCGEGEITLEVTGSSGTTEFRWYDTETGGTLLGTTSTGTWTTPNITTSTSYYATAYNGSCESLERTELNATIKPVPSLSVSPENPVVCGEDAVIELEADGETEEIYLIDEDFETGSFNTFSYQDIGTSTAGSEWEIEASPYIPDEEVWFPAIASGFNGNYFAMVNSDLGSNTTVNNAIVSSSVNSTDFISLNLSFDIYYSNYSTSTSSDLVKVEVSTNGGANWSDIQTYNEDLGVGSNFTTISLNMSSYLDYNNLKIRFRYIAGWNDGMAIDNIKLYGDKPLSTAFTWSGATVDAYLDAACTIPYVEGTDTSSTVYIKPTLSQLEQETYTFTLSAVLSNSCIASKDVTVTNKTKVWQGNSTFWVDSNNWLPLGEPTEENCVIIKDIINSNLPANITGNAKNFKVKNGSTFKIKEGATLTIQEEVSVEDNGLFIIENNGSLIQVEDVTNTGTISMIRNTEISKYDYAYWSSPVANFSVKDVSPDTPVSLIWKWVPTVNNEFGTWVNTAETMVTGKGYSIRAPMYYPVSTDTLYTANFIGTPNNGTITKSIQRGDYVGNSFLNVLNGVLVTTYDDNWNLIGNPYPSAIKARSFMVANTNIEGAIHIWTHGTNPNQTTVNPFYNSYNSNYTAADYVTYNATGTATGANIFGGYIGAGQGFFIKMEDGSADTQDVVFTNAMRNSTYTNNEFYKIINSEHTLENVTDVIQEGRMWIDFASPNKTTRILIGYVDGATNGKDRLFDAYTDEEDTQNFYSILTEGNLLIQGKAVPFLNTDTVPLGFLAATSGSYTIAINEVDGLFADGTQSEIYLEDTYLNIIHDLHNTPYSFTVSQAGRYDDRFILRYTDASAPMSSENFENSNTIKVVSISEQIKVVSDNQPITHITTFDNSGRRLLDVDGDYNTTVQFSLKKNTTSLLLKITTSDGATTTRKIIH</sequence>
<dbReference type="Pfam" id="PF21722">
    <property type="entry name" value="Gly_rich_2"/>
    <property type="match status" value="1"/>
</dbReference>
<dbReference type="InterPro" id="IPR013783">
    <property type="entry name" value="Ig-like_fold"/>
</dbReference>